<evidence type="ECO:0000313" key="3">
    <source>
        <dbReference type="Proteomes" id="UP000256913"/>
    </source>
</evidence>
<gene>
    <name evidence="2" type="ORF">DFJ67_7712</name>
</gene>
<evidence type="ECO:0000313" key="2">
    <source>
        <dbReference type="EMBL" id="REG01627.1"/>
    </source>
</evidence>
<organism evidence="2 3">
    <name type="scientific">Asanoa ferruginea</name>
    <dbReference type="NCBI Taxonomy" id="53367"/>
    <lineage>
        <taxon>Bacteria</taxon>
        <taxon>Bacillati</taxon>
        <taxon>Actinomycetota</taxon>
        <taxon>Actinomycetes</taxon>
        <taxon>Micromonosporales</taxon>
        <taxon>Micromonosporaceae</taxon>
        <taxon>Asanoa</taxon>
    </lineage>
</organism>
<reference evidence="2 3" key="1">
    <citation type="submission" date="2018-08" db="EMBL/GenBank/DDBJ databases">
        <title>Sequencing the genomes of 1000 actinobacteria strains.</title>
        <authorList>
            <person name="Klenk H.-P."/>
        </authorList>
    </citation>
    <scope>NUCLEOTIDE SEQUENCE [LARGE SCALE GENOMIC DNA]</scope>
    <source>
        <strain evidence="2 3">DSM 44099</strain>
    </source>
</reference>
<feature type="compositionally biased region" description="Polar residues" evidence="1">
    <location>
        <begin position="93"/>
        <end position="104"/>
    </location>
</feature>
<comment type="caution">
    <text evidence="2">The sequence shown here is derived from an EMBL/GenBank/DDBJ whole genome shotgun (WGS) entry which is preliminary data.</text>
</comment>
<accession>A0A3D9ZWN5</accession>
<feature type="compositionally biased region" description="Basic and acidic residues" evidence="1">
    <location>
        <begin position="33"/>
        <end position="46"/>
    </location>
</feature>
<dbReference type="EMBL" id="QUMQ01000001">
    <property type="protein sequence ID" value="REG01627.1"/>
    <property type="molecule type" value="Genomic_DNA"/>
</dbReference>
<sequence>MRDRTAARNYSPAGEEFRREHQRHRAWGLTQRQAERLRHATDRDPRAPAAGESSPEPVSPTATPLHRAVRPTTNPGVIAGQGDSGGAKPMTDQPRTQARGSSQPAAEASTGPEGAAPSRPSRNAPMSREKKAKNRPEMPIGDCRSRPHWPRPSDQRRTLARGGKCASSAERKTHRRSQHDIRYRAQSGTHRRGPPDNDDQRPAPPALAGLGLHIGMAAANLIRRVLPSMQLPWSPVRADLHTASKRPPMIGSHRSEIPHDVETADGLLHAVLDRADLQELVDRHHRARYSGFIGLGDLVPLAEV</sequence>
<proteinExistence type="predicted"/>
<keyword evidence="3" id="KW-1185">Reference proteome</keyword>
<protein>
    <submittedName>
        <fullName evidence="2">Uncharacterized protein</fullName>
    </submittedName>
</protein>
<dbReference type="AlphaFoldDB" id="A0A3D9ZWN5"/>
<name>A0A3D9ZWN5_9ACTN</name>
<evidence type="ECO:0000256" key="1">
    <source>
        <dbReference type="SAM" id="MobiDB-lite"/>
    </source>
</evidence>
<dbReference type="Proteomes" id="UP000256913">
    <property type="component" value="Unassembled WGS sequence"/>
</dbReference>
<feature type="region of interest" description="Disordered" evidence="1">
    <location>
        <begin position="1"/>
        <end position="207"/>
    </location>
</feature>